<dbReference type="RefSeq" id="XP_060332450.1">
    <property type="nucleotide sequence ID" value="XM_060469461.1"/>
</dbReference>
<organism evidence="2 3">
    <name type="scientific">Armillaria tabescens</name>
    <name type="common">Ringless honey mushroom</name>
    <name type="synonym">Agaricus tabescens</name>
    <dbReference type="NCBI Taxonomy" id="1929756"/>
    <lineage>
        <taxon>Eukaryota</taxon>
        <taxon>Fungi</taxon>
        <taxon>Dikarya</taxon>
        <taxon>Basidiomycota</taxon>
        <taxon>Agaricomycotina</taxon>
        <taxon>Agaricomycetes</taxon>
        <taxon>Agaricomycetidae</taxon>
        <taxon>Agaricales</taxon>
        <taxon>Marasmiineae</taxon>
        <taxon>Physalacriaceae</taxon>
        <taxon>Desarmillaria</taxon>
    </lineage>
</organism>
<feature type="region of interest" description="Disordered" evidence="1">
    <location>
        <begin position="1"/>
        <end position="22"/>
    </location>
</feature>
<name>A0AA39N6W0_ARMTA</name>
<reference evidence="2" key="1">
    <citation type="submission" date="2023-06" db="EMBL/GenBank/DDBJ databases">
        <authorList>
            <consortium name="Lawrence Berkeley National Laboratory"/>
            <person name="Ahrendt S."/>
            <person name="Sahu N."/>
            <person name="Indic B."/>
            <person name="Wong-Bajracharya J."/>
            <person name="Merenyi Z."/>
            <person name="Ke H.-M."/>
            <person name="Monk M."/>
            <person name="Kocsube S."/>
            <person name="Drula E."/>
            <person name="Lipzen A."/>
            <person name="Balint B."/>
            <person name="Henrissat B."/>
            <person name="Andreopoulos B."/>
            <person name="Martin F.M."/>
            <person name="Harder C.B."/>
            <person name="Rigling D."/>
            <person name="Ford K.L."/>
            <person name="Foster G.D."/>
            <person name="Pangilinan J."/>
            <person name="Papanicolaou A."/>
            <person name="Barry K."/>
            <person name="LaButti K."/>
            <person name="Viragh M."/>
            <person name="Koriabine M."/>
            <person name="Yan M."/>
            <person name="Riley R."/>
            <person name="Champramary S."/>
            <person name="Plett K.L."/>
            <person name="Tsai I.J."/>
            <person name="Slot J."/>
            <person name="Sipos G."/>
            <person name="Plett J."/>
            <person name="Nagy L.G."/>
            <person name="Grigoriev I.V."/>
        </authorList>
    </citation>
    <scope>NUCLEOTIDE SEQUENCE</scope>
    <source>
        <strain evidence="2">CCBAS 213</strain>
    </source>
</reference>
<gene>
    <name evidence="2" type="ORF">EV420DRAFT_1478194</name>
</gene>
<dbReference type="Proteomes" id="UP001175211">
    <property type="component" value="Unassembled WGS sequence"/>
</dbReference>
<protein>
    <submittedName>
        <fullName evidence="2">Uncharacterized protein</fullName>
    </submittedName>
</protein>
<evidence type="ECO:0000313" key="3">
    <source>
        <dbReference type="Proteomes" id="UP001175211"/>
    </source>
</evidence>
<feature type="compositionally biased region" description="Basic and acidic residues" evidence="1">
    <location>
        <begin position="1"/>
        <end position="13"/>
    </location>
</feature>
<dbReference type="GeneID" id="85353009"/>
<evidence type="ECO:0000313" key="2">
    <source>
        <dbReference type="EMBL" id="KAK0460411.1"/>
    </source>
</evidence>
<sequence>MEEEVTRLEEMGHEYVGTSGRSTGRLCTGSIHQARPIEKTVLLPQAPGIPYALVDFPPCRAREKEVAMRIQVAESLTACVTGLLTKPMLHVKANVAVIVIIFW</sequence>
<accession>A0AA39N6W0</accession>
<dbReference type="EMBL" id="JAUEPS010000012">
    <property type="protein sequence ID" value="KAK0460411.1"/>
    <property type="molecule type" value="Genomic_DNA"/>
</dbReference>
<keyword evidence="3" id="KW-1185">Reference proteome</keyword>
<comment type="caution">
    <text evidence="2">The sequence shown here is derived from an EMBL/GenBank/DDBJ whole genome shotgun (WGS) entry which is preliminary data.</text>
</comment>
<proteinExistence type="predicted"/>
<dbReference type="AlphaFoldDB" id="A0AA39N6W0"/>
<evidence type="ECO:0000256" key="1">
    <source>
        <dbReference type="SAM" id="MobiDB-lite"/>
    </source>
</evidence>